<dbReference type="RefSeq" id="WP_191712165.1">
    <property type="nucleotide sequence ID" value="NZ_JACSPX010000001.1"/>
</dbReference>
<feature type="transmembrane region" description="Helical" evidence="1">
    <location>
        <begin position="38"/>
        <end position="57"/>
    </location>
</feature>
<keyword evidence="1" id="KW-1133">Transmembrane helix</keyword>
<feature type="transmembrane region" description="Helical" evidence="1">
    <location>
        <begin position="120"/>
        <end position="144"/>
    </location>
</feature>
<organism evidence="2 3">
    <name type="scientific">Microbacterium commune</name>
    <dbReference type="NCBI Taxonomy" id="2762219"/>
    <lineage>
        <taxon>Bacteria</taxon>
        <taxon>Bacillati</taxon>
        <taxon>Actinomycetota</taxon>
        <taxon>Actinomycetes</taxon>
        <taxon>Micrococcales</taxon>
        <taxon>Microbacteriaceae</taxon>
        <taxon>Microbacterium</taxon>
    </lineage>
</organism>
<feature type="transmembrane region" description="Helical" evidence="1">
    <location>
        <begin position="164"/>
        <end position="189"/>
    </location>
</feature>
<name>A0ABR8W349_9MICO</name>
<accession>A0ABR8W349</accession>
<protein>
    <submittedName>
        <fullName evidence="2">ABC transporter permease subunit</fullName>
    </submittedName>
</protein>
<dbReference type="Proteomes" id="UP000611521">
    <property type="component" value="Unassembled WGS sequence"/>
</dbReference>
<evidence type="ECO:0000313" key="2">
    <source>
        <dbReference type="EMBL" id="MBD8011445.1"/>
    </source>
</evidence>
<evidence type="ECO:0000313" key="3">
    <source>
        <dbReference type="Proteomes" id="UP000611521"/>
    </source>
</evidence>
<evidence type="ECO:0000256" key="1">
    <source>
        <dbReference type="SAM" id="Phobius"/>
    </source>
</evidence>
<comment type="caution">
    <text evidence="2">The sequence shown here is derived from an EMBL/GenBank/DDBJ whole genome shotgun (WGS) entry which is preliminary data.</text>
</comment>
<reference evidence="2 3" key="1">
    <citation type="submission" date="2020-08" db="EMBL/GenBank/DDBJ databases">
        <title>A Genomic Blueprint of the Chicken Gut Microbiome.</title>
        <authorList>
            <person name="Gilroy R."/>
            <person name="Ravi A."/>
            <person name="Getino M."/>
            <person name="Pursley I."/>
            <person name="Horton D.L."/>
            <person name="Alikhan N.-F."/>
            <person name="Baker D."/>
            <person name="Gharbi K."/>
            <person name="Hall N."/>
            <person name="Watson M."/>
            <person name="Adriaenssens E.M."/>
            <person name="Foster-Nyarko E."/>
            <person name="Jarju S."/>
            <person name="Secka A."/>
            <person name="Antonio M."/>
            <person name="Oren A."/>
            <person name="Chaudhuri R."/>
            <person name="La Ragione R.M."/>
            <person name="Hildebrand F."/>
            <person name="Pallen M.J."/>
        </authorList>
    </citation>
    <scope>NUCLEOTIDE SEQUENCE [LARGE SCALE GENOMIC DNA]</scope>
    <source>
        <strain evidence="2 3">Re1</strain>
    </source>
</reference>
<dbReference type="Pfam" id="PF12730">
    <property type="entry name" value="ABC2_membrane_4"/>
    <property type="match status" value="1"/>
</dbReference>
<feature type="transmembrane region" description="Helical" evidence="1">
    <location>
        <begin position="251"/>
        <end position="274"/>
    </location>
</feature>
<dbReference type="EMBL" id="JACSPX010000001">
    <property type="protein sequence ID" value="MBD8011445.1"/>
    <property type="molecule type" value="Genomic_DNA"/>
</dbReference>
<feature type="transmembrane region" description="Helical" evidence="1">
    <location>
        <begin position="77"/>
        <end position="99"/>
    </location>
</feature>
<gene>
    <name evidence="2" type="ORF">H9633_03910</name>
</gene>
<keyword evidence="1" id="KW-0472">Membrane</keyword>
<proteinExistence type="predicted"/>
<keyword evidence="3" id="KW-1185">Reference proteome</keyword>
<sequence length="281" mass="28780">MTAIDHKRTTFIPAPTRLRFPGVLRSEFIKLFSLRSNVAMLVSIVLLGMGTALALAVTMVDAGIPDQPSTSFMLDEVTVGTVLFGQLVAIILGVLVVSGEYASGTIQPTMVAVPRRTPVLLAKACVAFVAVTAAGLLAVLGSWAATLPFFDALGLGVGLTATGVLPAFAGSAVYLGLSAILGVGMGALLRGVAPSIAGAVTLTLLLPVVLSALPVSQTVRNMQLLTMSKAGDAMSNAPENQGVLVDLVDGYVSWGAGGIIAAAWALAFLLLGLLRLRRGDV</sequence>
<feature type="transmembrane region" description="Helical" evidence="1">
    <location>
        <begin position="196"/>
        <end position="215"/>
    </location>
</feature>
<keyword evidence="1" id="KW-0812">Transmembrane</keyword>